<dbReference type="EMBL" id="BGPR01008119">
    <property type="protein sequence ID" value="GBN31672.1"/>
    <property type="molecule type" value="Genomic_DNA"/>
</dbReference>
<reference evidence="1 2" key="1">
    <citation type="journal article" date="2019" name="Sci. Rep.">
        <title>Orb-weaving spider Araneus ventricosus genome elucidates the spidroin gene catalogue.</title>
        <authorList>
            <person name="Kono N."/>
            <person name="Nakamura H."/>
            <person name="Ohtoshi R."/>
            <person name="Moran D.A.P."/>
            <person name="Shinohara A."/>
            <person name="Yoshida Y."/>
            <person name="Fujiwara M."/>
            <person name="Mori M."/>
            <person name="Tomita M."/>
            <person name="Arakawa K."/>
        </authorList>
    </citation>
    <scope>NUCLEOTIDE SEQUENCE [LARGE SCALE GENOMIC DNA]</scope>
</reference>
<accession>A0A4Y2MYN5</accession>
<sequence length="189" mass="21098">MMVARNARISYEISTFLELSVIDFTPAARAFFVIVACPDVFGEKGIFLRIRTVPAVIVVFEEESEFPLSLIEELGCYRILRSFYSNGLRNKRASKKKWEYPFSYLETPDPLHCSSVALLLPSPSASSTNSFTLKGWLSEYVVKVPQNAVIIYVEITGSPERKFYVMAQISGPGLKSPVSIELRDNGNGG</sequence>
<name>A0A4Y2MYN5_ARAVE</name>
<gene>
    <name evidence="1" type="ORF">AVEN_155371_1</name>
</gene>
<evidence type="ECO:0000313" key="1">
    <source>
        <dbReference type="EMBL" id="GBN31672.1"/>
    </source>
</evidence>
<dbReference type="AlphaFoldDB" id="A0A4Y2MYN5"/>
<dbReference type="Proteomes" id="UP000499080">
    <property type="component" value="Unassembled WGS sequence"/>
</dbReference>
<proteinExistence type="predicted"/>
<protein>
    <submittedName>
        <fullName evidence="1">Uncharacterized protein</fullName>
    </submittedName>
</protein>
<organism evidence="1 2">
    <name type="scientific">Araneus ventricosus</name>
    <name type="common">Orbweaver spider</name>
    <name type="synonym">Epeira ventricosa</name>
    <dbReference type="NCBI Taxonomy" id="182803"/>
    <lineage>
        <taxon>Eukaryota</taxon>
        <taxon>Metazoa</taxon>
        <taxon>Ecdysozoa</taxon>
        <taxon>Arthropoda</taxon>
        <taxon>Chelicerata</taxon>
        <taxon>Arachnida</taxon>
        <taxon>Araneae</taxon>
        <taxon>Araneomorphae</taxon>
        <taxon>Entelegynae</taxon>
        <taxon>Araneoidea</taxon>
        <taxon>Araneidae</taxon>
        <taxon>Araneus</taxon>
    </lineage>
</organism>
<keyword evidence="2" id="KW-1185">Reference proteome</keyword>
<evidence type="ECO:0000313" key="2">
    <source>
        <dbReference type="Proteomes" id="UP000499080"/>
    </source>
</evidence>
<comment type="caution">
    <text evidence="1">The sequence shown here is derived from an EMBL/GenBank/DDBJ whole genome shotgun (WGS) entry which is preliminary data.</text>
</comment>
<dbReference type="OrthoDB" id="687730at2759"/>